<evidence type="ECO:0000313" key="1">
    <source>
        <dbReference type="EMBL" id="PIR90568.1"/>
    </source>
</evidence>
<dbReference type="EMBL" id="PFAX01000014">
    <property type="protein sequence ID" value="PIR90568.1"/>
    <property type="molecule type" value="Genomic_DNA"/>
</dbReference>
<sequence length="73" mass="8815">MFLRDRGLLAKWAKAKKLFEKDIRHTSLNVELLEPKWRAIYSFRLDKKYRALFFIGKDGFVEILQITNHYKKA</sequence>
<evidence type="ECO:0000313" key="2">
    <source>
        <dbReference type="Proteomes" id="UP000230132"/>
    </source>
</evidence>
<name>A0A2H0UUS9_9BACT</name>
<comment type="caution">
    <text evidence="1">The sequence shown here is derived from an EMBL/GenBank/DDBJ whole genome shotgun (WGS) entry which is preliminary data.</text>
</comment>
<organism evidence="1 2">
    <name type="scientific">bacterium (Candidatus Gribaldobacteria) CG10_big_fil_rev_8_21_14_0_10_37_21</name>
    <dbReference type="NCBI Taxonomy" id="2014275"/>
    <lineage>
        <taxon>Bacteria</taxon>
        <taxon>Candidatus Gribaldobacteria</taxon>
    </lineage>
</organism>
<dbReference type="SUPFAM" id="SSF143011">
    <property type="entry name" value="RelE-like"/>
    <property type="match status" value="1"/>
</dbReference>
<reference evidence="2" key="1">
    <citation type="submission" date="2017-09" db="EMBL/GenBank/DDBJ databases">
        <title>Depth-based differentiation of microbial function through sediment-hosted aquifers and enrichment of novel symbionts in the deep terrestrial subsurface.</title>
        <authorList>
            <person name="Probst A.J."/>
            <person name="Ladd B."/>
            <person name="Jarett J.K."/>
            <person name="Geller-Mcgrath D.E."/>
            <person name="Sieber C.M.K."/>
            <person name="Emerson J.B."/>
            <person name="Anantharaman K."/>
            <person name="Thomas B.C."/>
            <person name="Malmstrom R."/>
            <person name="Stieglmeier M."/>
            <person name="Klingl A."/>
            <person name="Woyke T."/>
            <person name="Ryan C.M."/>
            <person name="Banfield J.F."/>
        </authorList>
    </citation>
    <scope>NUCLEOTIDE SEQUENCE [LARGE SCALE GENOMIC DNA]</scope>
</reference>
<dbReference type="AlphaFoldDB" id="A0A2H0UUS9"/>
<accession>A0A2H0UUS9</accession>
<protein>
    <recommendedName>
        <fullName evidence="3">Toxin YoeB</fullName>
    </recommendedName>
</protein>
<gene>
    <name evidence="1" type="ORF">COU05_01325</name>
</gene>
<dbReference type="Proteomes" id="UP000230132">
    <property type="component" value="Unassembled WGS sequence"/>
</dbReference>
<evidence type="ECO:0008006" key="3">
    <source>
        <dbReference type="Google" id="ProtNLM"/>
    </source>
</evidence>
<proteinExistence type="predicted"/>
<dbReference type="InterPro" id="IPR035093">
    <property type="entry name" value="RelE/ParE_toxin_dom_sf"/>
</dbReference>